<dbReference type="Pfam" id="PF02806">
    <property type="entry name" value="Alpha-amylase_C"/>
    <property type="match status" value="1"/>
</dbReference>
<dbReference type="NCBIfam" id="NF008967">
    <property type="entry name" value="PRK12313.1"/>
    <property type="match status" value="1"/>
</dbReference>
<protein>
    <recommendedName>
        <fullName evidence="10">1,4-alpha-glucan branching enzyme GlgB</fullName>
        <ecNumber evidence="10">2.4.1.18</ecNumber>
    </recommendedName>
    <alternativeName>
        <fullName evidence="10">1,4-alpha-D-glucan:1,4-alpha-D-glucan 6-glucosyl-transferase</fullName>
    </alternativeName>
    <alternativeName>
        <fullName evidence="10">Alpha-(1-&gt;4)-glucan branching enzyme</fullName>
    </alternativeName>
    <alternativeName>
        <fullName evidence="10">Glycogen branching enzyme</fullName>
        <shortName evidence="10">BE</shortName>
    </alternativeName>
</protein>
<dbReference type="SUPFAM" id="SSF81296">
    <property type="entry name" value="E set domains"/>
    <property type="match status" value="1"/>
</dbReference>
<keyword evidence="12" id="KW-1185">Reference proteome</keyword>
<keyword evidence="9 10" id="KW-0119">Carbohydrate metabolism</keyword>
<dbReference type="SMART" id="SM00642">
    <property type="entry name" value="Aamy"/>
    <property type="match status" value="1"/>
</dbReference>
<evidence type="ECO:0000256" key="4">
    <source>
        <dbReference type="ARBA" id="ARBA00009000"/>
    </source>
</evidence>
<evidence type="ECO:0000313" key="11">
    <source>
        <dbReference type="EMBL" id="EGG30971.1"/>
    </source>
</evidence>
<dbReference type="InterPro" id="IPR013783">
    <property type="entry name" value="Ig-like_fold"/>
</dbReference>
<evidence type="ECO:0000256" key="9">
    <source>
        <dbReference type="ARBA" id="ARBA00023277"/>
    </source>
</evidence>
<evidence type="ECO:0000256" key="5">
    <source>
        <dbReference type="ARBA" id="ARBA00022600"/>
    </source>
</evidence>
<organism evidence="11 12">
    <name type="scientific">Aequoribacter fuscus</name>
    <dbReference type="NCBI Taxonomy" id="2518989"/>
    <lineage>
        <taxon>Bacteria</taxon>
        <taxon>Pseudomonadati</taxon>
        <taxon>Pseudomonadota</taxon>
        <taxon>Gammaproteobacteria</taxon>
        <taxon>Cellvibrionales</taxon>
        <taxon>Halieaceae</taxon>
        <taxon>Aequoribacter</taxon>
    </lineage>
</organism>
<dbReference type="HAMAP" id="MF_00685">
    <property type="entry name" value="GlgB"/>
    <property type="match status" value="1"/>
</dbReference>
<dbReference type="FunFam" id="2.60.40.1180:FF:000002">
    <property type="entry name" value="1,4-alpha-glucan branching enzyme GlgB"/>
    <property type="match status" value="1"/>
</dbReference>
<dbReference type="PANTHER" id="PTHR43651:SF3">
    <property type="entry name" value="1,4-ALPHA-GLUCAN-BRANCHING ENZYME"/>
    <property type="match status" value="1"/>
</dbReference>
<dbReference type="EC" id="2.4.1.18" evidence="10"/>
<dbReference type="STRING" id="2518989.IMCC3088_1283"/>
<keyword evidence="8 10" id="KW-0320">Glycogen biosynthesis</keyword>
<dbReference type="InterPro" id="IPR037439">
    <property type="entry name" value="Branching_enzy"/>
</dbReference>
<keyword evidence="6 10" id="KW-0328">Glycosyltransferase</keyword>
<feature type="active site" description="Nucleophile" evidence="10">
    <location>
        <position position="408"/>
    </location>
</feature>
<dbReference type="UniPathway" id="UPA00164"/>
<dbReference type="SUPFAM" id="SSF51011">
    <property type="entry name" value="Glycosyl hydrolase domain"/>
    <property type="match status" value="1"/>
</dbReference>
<name>F3KYB5_9GAMM</name>
<evidence type="ECO:0000313" key="12">
    <source>
        <dbReference type="Proteomes" id="UP000005615"/>
    </source>
</evidence>
<dbReference type="RefSeq" id="WP_009574392.1">
    <property type="nucleotide sequence ID" value="NZ_AEIG01000002.1"/>
</dbReference>
<dbReference type="FunFam" id="3.20.20.80:FF:000003">
    <property type="entry name" value="1,4-alpha-glucan branching enzyme GlgB"/>
    <property type="match status" value="1"/>
</dbReference>
<keyword evidence="7 10" id="KW-0808">Transferase</keyword>
<dbReference type="PANTHER" id="PTHR43651">
    <property type="entry name" value="1,4-ALPHA-GLUCAN-BRANCHING ENZYME"/>
    <property type="match status" value="1"/>
</dbReference>
<dbReference type="OrthoDB" id="9800174at2"/>
<dbReference type="NCBIfam" id="NF003811">
    <property type="entry name" value="PRK05402.1"/>
    <property type="match status" value="1"/>
</dbReference>
<feature type="active site" description="Proton donor" evidence="10">
    <location>
        <position position="461"/>
    </location>
</feature>
<dbReference type="PIRSF" id="PIRSF000463">
    <property type="entry name" value="GlgB"/>
    <property type="match status" value="1"/>
</dbReference>
<evidence type="ECO:0000256" key="8">
    <source>
        <dbReference type="ARBA" id="ARBA00023056"/>
    </source>
</evidence>
<dbReference type="GO" id="GO:0004553">
    <property type="term" value="F:hydrolase activity, hydrolyzing O-glycosyl compounds"/>
    <property type="evidence" value="ECO:0007669"/>
    <property type="project" value="InterPro"/>
</dbReference>
<dbReference type="Pfam" id="PF02922">
    <property type="entry name" value="CBM_48"/>
    <property type="match status" value="1"/>
</dbReference>
<dbReference type="Gene3D" id="2.60.40.1180">
    <property type="entry name" value="Golgi alpha-mannosidase II"/>
    <property type="match status" value="1"/>
</dbReference>
<evidence type="ECO:0000256" key="7">
    <source>
        <dbReference type="ARBA" id="ARBA00022679"/>
    </source>
</evidence>
<dbReference type="InterPro" id="IPR006048">
    <property type="entry name" value="A-amylase/branching_C"/>
</dbReference>
<dbReference type="Proteomes" id="UP000005615">
    <property type="component" value="Unassembled WGS sequence"/>
</dbReference>
<dbReference type="InterPro" id="IPR044143">
    <property type="entry name" value="GlgB_N_E_set_prok"/>
</dbReference>
<dbReference type="InterPro" id="IPR006407">
    <property type="entry name" value="GlgB"/>
</dbReference>
<reference evidence="11 12" key="1">
    <citation type="journal article" date="2011" name="J. Bacteriol.">
        <title>Genome sequence of strain IMCC3088, a proteorhodopsin-containing marine bacterium belonging to the OM60/NOR5 clade.</title>
        <authorList>
            <person name="Jang Y."/>
            <person name="Oh H.M."/>
            <person name="Kang I."/>
            <person name="Lee K."/>
            <person name="Yang S.J."/>
            <person name="Cho J.C."/>
        </authorList>
    </citation>
    <scope>NUCLEOTIDE SEQUENCE [LARGE SCALE GENOMIC DNA]</scope>
    <source>
        <strain evidence="11 12">IMCC3088</strain>
    </source>
</reference>
<dbReference type="FunFam" id="2.60.40.10:FF:000169">
    <property type="entry name" value="1,4-alpha-glucan branching enzyme GlgB"/>
    <property type="match status" value="1"/>
</dbReference>
<dbReference type="AlphaFoldDB" id="F3KYB5"/>
<dbReference type="CDD" id="cd02855">
    <property type="entry name" value="E_set_GBE_prok_N"/>
    <property type="match status" value="1"/>
</dbReference>
<evidence type="ECO:0000256" key="2">
    <source>
        <dbReference type="ARBA" id="ARBA00002953"/>
    </source>
</evidence>
<dbReference type="Pfam" id="PF00128">
    <property type="entry name" value="Alpha-amylase"/>
    <property type="match status" value="1"/>
</dbReference>
<dbReference type="InterPro" id="IPR054169">
    <property type="entry name" value="GlgB_N"/>
</dbReference>
<gene>
    <name evidence="10" type="primary">glgB</name>
    <name evidence="11" type="ORF">IMCC3088_1283</name>
</gene>
<proteinExistence type="inferred from homology"/>
<evidence type="ECO:0000256" key="1">
    <source>
        <dbReference type="ARBA" id="ARBA00000826"/>
    </source>
</evidence>
<dbReference type="GO" id="GO:0005978">
    <property type="term" value="P:glycogen biosynthetic process"/>
    <property type="evidence" value="ECO:0007669"/>
    <property type="project" value="UniProtKB-UniRule"/>
</dbReference>
<dbReference type="Gene3D" id="3.20.20.80">
    <property type="entry name" value="Glycosidases"/>
    <property type="match status" value="1"/>
</dbReference>
<sequence length="725" mass="82417">MKNKSTSELDASIQALADARYNHHFAWLGQHVTEQGLSFRVWAPGAQQIDVICAQTGRKITRLTLSHPSGFFEKTLGNRRRLIDYRLSFDGGDPVADAYAYGDLLDPTAQYFYAEGQQTDAYRWLGAHHCEFDGVPGVRFSVWAPNAQRVAVIGDFNGWDASRHGLKHYPDAGIWAIFIPEAQSGQAYKFHVLGADGVVREKADPYARQMERSPATASLVPVNTNFQWTDTQWMTDRGAQHTPSSAISIYECQLASWMRDYDNHYLSYEELAERLISHAKALGFTHIQLMPVSEYPFDGSWGYQPVGLYAPTSRFGLLDDFKAFVNRCHEAGLGVLLDWVPGHFPSDPHGLAEFDGTALYEHADPRRGFHPDWNTYIYNYGRNEVRSFLLSNADFWLSECHIDGLRVDAVASMLYLDYSRGEGEWIPNEHGGRENLEAVAFLQALNSLMYANHPGIMMIAEESTAWPGVSHPVDQGGLGFGYKWNMGWMNDTLRYMSKDPIHRAYHHDDMTFSMVYARDENFILSISHDECVHGKGSLLNKMPGDDWQKRANLRAYWAYMWAHPGKKLLFMGMEFGQYREWNHDHGLDWYLLERAEHRQLMDYVARLNQVYTQHPALYQGDQDAEGFCWLQAHNKDQSILAWVRSAPNAQQVIVVCNYTPNVVHDYRVGTPSMGQPQVLLNSDEASFGGSDVNPSPRLESMPWDGCEQSICLTLPPLATVWLVVR</sequence>
<comment type="function">
    <text evidence="2 10">Catalyzes the formation of the alpha-1,6-glucosidic linkages in glycogen by scission of a 1,4-alpha-linked oligosaccharide from growing alpha-1,4-glucan chains and the subsequent attachment of the oligosaccharide to the alpha-1,6 position.</text>
</comment>
<comment type="catalytic activity">
    <reaction evidence="1 10">
        <text>Transfers a segment of a (1-&gt;4)-alpha-D-glucan chain to a primary hydroxy group in a similar glucan chain.</text>
        <dbReference type="EC" id="2.4.1.18"/>
    </reaction>
</comment>
<dbReference type="SUPFAM" id="SSF51445">
    <property type="entry name" value="(Trans)glycosidases"/>
    <property type="match status" value="1"/>
</dbReference>
<dbReference type="GO" id="GO:0005829">
    <property type="term" value="C:cytosol"/>
    <property type="evidence" value="ECO:0007669"/>
    <property type="project" value="TreeGrafter"/>
</dbReference>
<dbReference type="EMBL" id="AEIG01000002">
    <property type="protein sequence ID" value="EGG30971.1"/>
    <property type="molecule type" value="Genomic_DNA"/>
</dbReference>
<dbReference type="InterPro" id="IPR004193">
    <property type="entry name" value="Glyco_hydro_13_N"/>
</dbReference>
<comment type="subunit">
    <text evidence="10">Monomer.</text>
</comment>
<comment type="pathway">
    <text evidence="3 10">Glycan biosynthesis; glycogen biosynthesis.</text>
</comment>
<keyword evidence="5 10" id="KW-0321">Glycogen metabolism</keyword>
<evidence type="ECO:0000256" key="3">
    <source>
        <dbReference type="ARBA" id="ARBA00004964"/>
    </source>
</evidence>
<dbReference type="GO" id="GO:0003844">
    <property type="term" value="F:1,4-alpha-glucan branching enzyme activity"/>
    <property type="evidence" value="ECO:0007669"/>
    <property type="project" value="UniProtKB-UniRule"/>
</dbReference>
<accession>F3KYB5</accession>
<dbReference type="Gene3D" id="2.60.40.10">
    <property type="entry name" value="Immunoglobulins"/>
    <property type="match status" value="2"/>
</dbReference>
<dbReference type="InterPro" id="IPR014756">
    <property type="entry name" value="Ig_E-set"/>
</dbReference>
<dbReference type="InterPro" id="IPR006047">
    <property type="entry name" value="GH13_cat_dom"/>
</dbReference>
<dbReference type="CDD" id="cd11322">
    <property type="entry name" value="AmyAc_Glg_BE"/>
    <property type="match status" value="1"/>
</dbReference>
<dbReference type="eggNOG" id="COG0296">
    <property type="taxonomic scope" value="Bacteria"/>
</dbReference>
<evidence type="ECO:0000256" key="6">
    <source>
        <dbReference type="ARBA" id="ARBA00022676"/>
    </source>
</evidence>
<dbReference type="InterPro" id="IPR017853">
    <property type="entry name" value="GH"/>
</dbReference>
<evidence type="ECO:0000256" key="10">
    <source>
        <dbReference type="HAMAP-Rule" id="MF_00685"/>
    </source>
</evidence>
<dbReference type="NCBIfam" id="TIGR01515">
    <property type="entry name" value="branching_enzym"/>
    <property type="match status" value="1"/>
</dbReference>
<comment type="similarity">
    <text evidence="4 10">Belongs to the glycosyl hydrolase 13 family. GlgB subfamily.</text>
</comment>
<dbReference type="InterPro" id="IPR013780">
    <property type="entry name" value="Glyco_hydro_b"/>
</dbReference>
<dbReference type="Pfam" id="PF22019">
    <property type="entry name" value="GlgB_N"/>
    <property type="match status" value="1"/>
</dbReference>
<dbReference type="GO" id="GO:0043169">
    <property type="term" value="F:cation binding"/>
    <property type="evidence" value="ECO:0007669"/>
    <property type="project" value="InterPro"/>
</dbReference>
<comment type="caution">
    <text evidence="11">The sequence shown here is derived from an EMBL/GenBank/DDBJ whole genome shotgun (WGS) entry which is preliminary data.</text>
</comment>